<evidence type="ECO:0000259" key="1">
    <source>
        <dbReference type="Pfam" id="PF16064"/>
    </source>
</evidence>
<proteinExistence type="predicted"/>
<organism evidence="2 3">
    <name type="scientific">Lasius platythorax</name>
    <dbReference type="NCBI Taxonomy" id="488582"/>
    <lineage>
        <taxon>Eukaryota</taxon>
        <taxon>Metazoa</taxon>
        <taxon>Ecdysozoa</taxon>
        <taxon>Arthropoda</taxon>
        <taxon>Hexapoda</taxon>
        <taxon>Insecta</taxon>
        <taxon>Pterygota</taxon>
        <taxon>Neoptera</taxon>
        <taxon>Endopterygota</taxon>
        <taxon>Hymenoptera</taxon>
        <taxon>Apocrita</taxon>
        <taxon>Aculeata</taxon>
        <taxon>Formicoidea</taxon>
        <taxon>Formicidae</taxon>
        <taxon>Formicinae</taxon>
        <taxon>Lasius</taxon>
        <taxon>Lasius</taxon>
    </lineage>
</organism>
<feature type="domain" description="DUF4806" evidence="1">
    <location>
        <begin position="24"/>
        <end position="100"/>
    </location>
</feature>
<dbReference type="InterPro" id="IPR032071">
    <property type="entry name" value="DUF4806"/>
</dbReference>
<dbReference type="Proteomes" id="UP001497644">
    <property type="component" value="Chromosome 3"/>
</dbReference>
<protein>
    <recommendedName>
        <fullName evidence="1">DUF4806 domain-containing protein</fullName>
    </recommendedName>
</protein>
<name>A0AAV2NPB0_9HYME</name>
<keyword evidence="3" id="KW-1185">Reference proteome</keyword>
<evidence type="ECO:0000313" key="2">
    <source>
        <dbReference type="EMBL" id="CAL1682218.1"/>
    </source>
</evidence>
<sequence>MEKKINLLEEKMLYPNNVDEEFINVQLPISLYEDLQLFEEQLDEGFKNKVITILKLVGGNNPHVMIRNMLKKLLTNSLAQQFSWAGKKAKCSFKDLKLANVIIQAVRTVHNQITDTEISNSIAKWLTQGTLRAQREKHTCTQSQTALENN</sequence>
<dbReference type="EMBL" id="OZ034826">
    <property type="protein sequence ID" value="CAL1682218.1"/>
    <property type="molecule type" value="Genomic_DNA"/>
</dbReference>
<accession>A0AAV2NPB0</accession>
<gene>
    <name evidence="2" type="ORF">LPLAT_LOCUS8075</name>
</gene>
<dbReference type="AlphaFoldDB" id="A0AAV2NPB0"/>
<dbReference type="PANTHER" id="PTHR34153:SF2">
    <property type="entry name" value="SI:CH211-262H13.3-RELATED"/>
    <property type="match status" value="1"/>
</dbReference>
<dbReference type="Pfam" id="PF16064">
    <property type="entry name" value="DUF4806"/>
    <property type="match status" value="1"/>
</dbReference>
<dbReference type="PANTHER" id="PTHR34153">
    <property type="entry name" value="SI:CH211-262H13.3-RELATED-RELATED"/>
    <property type="match status" value="1"/>
</dbReference>
<reference evidence="2" key="1">
    <citation type="submission" date="2024-04" db="EMBL/GenBank/DDBJ databases">
        <authorList>
            <consortium name="Molecular Ecology Group"/>
        </authorList>
    </citation>
    <scope>NUCLEOTIDE SEQUENCE</scope>
</reference>
<evidence type="ECO:0000313" key="3">
    <source>
        <dbReference type="Proteomes" id="UP001497644"/>
    </source>
</evidence>